<name>V9HNQ2_9FIRM</name>
<comment type="caution">
    <text evidence="1">The sequence shown here is derived from an EMBL/GenBank/DDBJ whole genome shotgun (WGS) entry which is preliminary data.</text>
</comment>
<organism evidence="1 2">
    <name type="scientific">Peptoanaerobacter stomatis</name>
    <dbReference type="NCBI Taxonomy" id="796937"/>
    <lineage>
        <taxon>Bacteria</taxon>
        <taxon>Bacillati</taxon>
        <taxon>Bacillota</taxon>
        <taxon>Clostridia</taxon>
        <taxon>Peptostreptococcales</taxon>
        <taxon>Filifactoraceae</taxon>
        <taxon>Peptoanaerobacter</taxon>
    </lineage>
</organism>
<accession>V9HNQ2</accession>
<evidence type="ECO:0000313" key="1">
    <source>
        <dbReference type="EMBL" id="EHL14777.1"/>
    </source>
</evidence>
<dbReference type="AlphaFoldDB" id="V9HNQ2"/>
<dbReference type="Proteomes" id="UP000017818">
    <property type="component" value="Unassembled WGS sequence"/>
</dbReference>
<dbReference type="SUPFAM" id="SSF52540">
    <property type="entry name" value="P-loop containing nucleoside triphosphate hydrolases"/>
    <property type="match status" value="1"/>
</dbReference>
<proteinExistence type="predicted"/>
<dbReference type="HOGENOM" id="CLU_050655_0_0_9"/>
<sequence length="404" mass="45660">MALKQTFICPFCFEEHKISNVQFRCTNRRCKDVEDIELTRYENGDISIPKMGKPTFRVASKGMSIPKSAKCPECGSSTYAVVCPSCHNKLPESTLLGKDMIISVVGSRDTGKSHFVGVIINELIERISVKYGGAMEGFDDTMSRYKAGAYQKLYMDMQKLDLTKSSVQDVNNGAYRPLIFTLKLKRKALFKEQIDSFTLVFFDTAGEDLNDEDTMSTVNKYICKSAGIVFLLDPMQFPAVRNQLDENTVSRASSVDWKQATRSDDIMSRVSKLIRNDKKMKSEAKINIPVAAVFSKFDAIAPLIPEGSTVLETSPHCNEKVFDMSDWHNVDSEIRSLLVEWGAESFISQVDVNYTNYSYFAVSALGMDNNPKEDRRIDRPRPHRIEDPLLWILKENGVIKPSKK</sequence>
<gene>
    <name evidence="1" type="ORF">HMPREF9630_00820</name>
</gene>
<reference evidence="1 2" key="1">
    <citation type="submission" date="2012-05" db="EMBL/GenBank/DDBJ databases">
        <title>The Genome Sequence of Eubacteriaceae bacterium CM2.</title>
        <authorList>
            <consortium name="The Broad Institute Genome Sequencing Platform"/>
            <person name="Earl A."/>
            <person name="Ward D."/>
            <person name="Feldgarden M."/>
            <person name="Gevers D."/>
            <person name="Sizova M."/>
            <person name="Hazen A."/>
            <person name="Epstein S."/>
            <person name="Walker B."/>
            <person name="Young S.K."/>
            <person name="Zeng Q."/>
            <person name="Gargeya S."/>
            <person name="Fitzgerald M."/>
            <person name="Haas B."/>
            <person name="Abouelleil A."/>
            <person name="Alvarado L."/>
            <person name="Arachchi H.M."/>
            <person name="Berlin A."/>
            <person name="Chapman S.B."/>
            <person name="Goldberg J."/>
            <person name="Griggs A."/>
            <person name="Gujja S."/>
            <person name="Hansen M."/>
            <person name="Howarth C."/>
            <person name="Imamovic A."/>
            <person name="Larimer J."/>
            <person name="McCowen C."/>
            <person name="Montmayeur A."/>
            <person name="Murphy C."/>
            <person name="Neiman D."/>
            <person name="Pearson M."/>
            <person name="Priest M."/>
            <person name="Roberts A."/>
            <person name="Saif S."/>
            <person name="Shea T."/>
            <person name="Sisk P."/>
            <person name="Sykes S."/>
            <person name="Wortman J."/>
            <person name="Nusbaum C."/>
            <person name="Birren B."/>
        </authorList>
    </citation>
    <scope>NUCLEOTIDE SEQUENCE [LARGE SCALE GENOMIC DNA]</scope>
    <source>
        <strain evidence="1 2">CM2</strain>
    </source>
</reference>
<evidence type="ECO:0000313" key="2">
    <source>
        <dbReference type="Proteomes" id="UP000017818"/>
    </source>
</evidence>
<dbReference type="InterPro" id="IPR027417">
    <property type="entry name" value="P-loop_NTPase"/>
</dbReference>
<dbReference type="PATRIC" id="fig|796939.3.peg.1802"/>
<dbReference type="EMBL" id="AFZF02000004">
    <property type="protein sequence ID" value="EHL14777.1"/>
    <property type="molecule type" value="Genomic_DNA"/>
</dbReference>
<protein>
    <submittedName>
        <fullName evidence="1">Uncharacterized protein</fullName>
    </submittedName>
</protein>